<evidence type="ECO:0000313" key="1">
    <source>
        <dbReference type="EMBL" id="KAK0044709.1"/>
    </source>
</evidence>
<accession>A0AAD8AZR8</accession>
<reference evidence="1" key="2">
    <citation type="submission" date="2023-04" db="EMBL/GenBank/DDBJ databases">
        <authorList>
            <person name="Bu L."/>
            <person name="Lu L."/>
            <person name="Laidemitt M.R."/>
            <person name="Zhang S.M."/>
            <person name="Mutuku M."/>
            <person name="Mkoji G."/>
            <person name="Steinauer M."/>
            <person name="Loker E.S."/>
        </authorList>
    </citation>
    <scope>NUCLEOTIDE SEQUENCE</scope>
    <source>
        <strain evidence="1">KasaAsao</strain>
        <tissue evidence="1">Whole Snail</tissue>
    </source>
</reference>
<organism evidence="1 2">
    <name type="scientific">Biomphalaria pfeifferi</name>
    <name type="common">Bloodfluke planorb</name>
    <name type="synonym">Freshwater snail</name>
    <dbReference type="NCBI Taxonomy" id="112525"/>
    <lineage>
        <taxon>Eukaryota</taxon>
        <taxon>Metazoa</taxon>
        <taxon>Spiralia</taxon>
        <taxon>Lophotrochozoa</taxon>
        <taxon>Mollusca</taxon>
        <taxon>Gastropoda</taxon>
        <taxon>Heterobranchia</taxon>
        <taxon>Euthyneura</taxon>
        <taxon>Panpulmonata</taxon>
        <taxon>Hygrophila</taxon>
        <taxon>Lymnaeoidea</taxon>
        <taxon>Planorbidae</taxon>
        <taxon>Biomphalaria</taxon>
    </lineage>
</organism>
<reference evidence="1" key="1">
    <citation type="journal article" date="2023" name="PLoS Negl. Trop. Dis.">
        <title>A genome sequence for Biomphalaria pfeifferi, the major vector snail for the human-infecting parasite Schistosoma mansoni.</title>
        <authorList>
            <person name="Bu L."/>
            <person name="Lu L."/>
            <person name="Laidemitt M.R."/>
            <person name="Zhang S.M."/>
            <person name="Mutuku M."/>
            <person name="Mkoji G."/>
            <person name="Steinauer M."/>
            <person name="Loker E.S."/>
        </authorList>
    </citation>
    <scope>NUCLEOTIDE SEQUENCE</scope>
    <source>
        <strain evidence="1">KasaAsao</strain>
    </source>
</reference>
<comment type="caution">
    <text evidence="1">The sequence shown here is derived from an EMBL/GenBank/DDBJ whole genome shotgun (WGS) entry which is preliminary data.</text>
</comment>
<keyword evidence="2" id="KW-1185">Reference proteome</keyword>
<proteinExistence type="predicted"/>
<sequence length="106" mass="11915">MGRNVIFGSSNELMLVTKPLLLELIRVLRPRTSDLATPPAQIKTSSFALGSRGLNMEPRWKEMGKQQIAKLMPMGFLEFRGGNETPKHFKIYEGIVLVQVLLTAIF</sequence>
<name>A0AAD8AZR8_BIOPF</name>
<dbReference type="AlphaFoldDB" id="A0AAD8AZR8"/>
<gene>
    <name evidence="1" type="ORF">Bpfe_025882</name>
</gene>
<dbReference type="EMBL" id="JASAOG010000193">
    <property type="protein sequence ID" value="KAK0044709.1"/>
    <property type="molecule type" value="Genomic_DNA"/>
</dbReference>
<protein>
    <submittedName>
        <fullName evidence="1">Uncharacterized protein</fullName>
    </submittedName>
</protein>
<evidence type="ECO:0000313" key="2">
    <source>
        <dbReference type="Proteomes" id="UP001233172"/>
    </source>
</evidence>
<dbReference type="Proteomes" id="UP001233172">
    <property type="component" value="Unassembled WGS sequence"/>
</dbReference>